<keyword evidence="3" id="KW-1185">Reference proteome</keyword>
<keyword evidence="2" id="KW-0413">Isomerase</keyword>
<evidence type="ECO:0000313" key="2">
    <source>
        <dbReference type="EMBL" id="QUE52599.1"/>
    </source>
</evidence>
<reference evidence="2" key="1">
    <citation type="submission" date="2021-04" db="EMBL/GenBank/DDBJ databases">
        <title>Luteolibacter sp. 32A isolated from the skin of an Anderson's salamander (Ambystoma andersonii).</title>
        <authorList>
            <person name="Spergser J."/>
            <person name="Busse H.-J."/>
        </authorList>
    </citation>
    <scope>NUCLEOTIDE SEQUENCE</scope>
    <source>
        <strain evidence="2">32A</strain>
    </source>
</reference>
<dbReference type="GO" id="GO:0016853">
    <property type="term" value="F:isomerase activity"/>
    <property type="evidence" value="ECO:0007669"/>
    <property type="project" value="UniProtKB-KW"/>
</dbReference>
<dbReference type="InterPro" id="IPR013022">
    <property type="entry name" value="Xyl_isomerase-like_TIM-brl"/>
</dbReference>
<sequence length="270" mass="29579">MTPDQLAIHTFTNKPWSIDECVEHYSRRGFGGLSVWRETVAGEDLGRVRRKIADSGLRGVSYVRGGFFTGLDAGARQRGIDDNLAVIRECEALGLPMIVLVSGATVGQGPVENFEQIAEGIAAILPAAEAAGIKLAIEPLHPMYAGDRCAVASMRDANWLCDQLDHPLVGVAADVFHIWWERDLEQQIQTCADKGRLFAFHVCEFKPDFDHVLLDRGLPGEGVNASARIAKMVKAAGFNGLTEVEIFSRKYWAENQHVFLDKIAASCADL</sequence>
<feature type="domain" description="Xylose isomerase-like TIM barrel" evidence="1">
    <location>
        <begin position="29"/>
        <end position="254"/>
    </location>
</feature>
<accession>A0A975PGB9</accession>
<organism evidence="2 3">
    <name type="scientific">Luteolibacter ambystomatis</name>
    <dbReference type="NCBI Taxonomy" id="2824561"/>
    <lineage>
        <taxon>Bacteria</taxon>
        <taxon>Pseudomonadati</taxon>
        <taxon>Verrucomicrobiota</taxon>
        <taxon>Verrucomicrobiia</taxon>
        <taxon>Verrucomicrobiales</taxon>
        <taxon>Verrucomicrobiaceae</taxon>
        <taxon>Luteolibacter</taxon>
    </lineage>
</organism>
<name>A0A975PGB9_9BACT</name>
<protein>
    <submittedName>
        <fullName evidence="2">Sugar phosphate isomerase/epimerase</fullName>
    </submittedName>
</protein>
<dbReference type="InterPro" id="IPR036237">
    <property type="entry name" value="Xyl_isomerase-like_sf"/>
</dbReference>
<proteinExistence type="predicted"/>
<dbReference type="PANTHER" id="PTHR12110">
    <property type="entry name" value="HYDROXYPYRUVATE ISOMERASE"/>
    <property type="match status" value="1"/>
</dbReference>
<dbReference type="Gene3D" id="3.20.20.150">
    <property type="entry name" value="Divalent-metal-dependent TIM barrel enzymes"/>
    <property type="match status" value="1"/>
</dbReference>
<dbReference type="AlphaFoldDB" id="A0A975PGB9"/>
<evidence type="ECO:0000259" key="1">
    <source>
        <dbReference type="Pfam" id="PF01261"/>
    </source>
</evidence>
<dbReference type="InterPro" id="IPR050312">
    <property type="entry name" value="IolE/XylAMocC-like"/>
</dbReference>
<dbReference type="EMBL" id="CP073100">
    <property type="protein sequence ID" value="QUE52599.1"/>
    <property type="molecule type" value="Genomic_DNA"/>
</dbReference>
<dbReference type="PANTHER" id="PTHR12110:SF52">
    <property type="entry name" value="XYLOSE ISOMERASE"/>
    <property type="match status" value="1"/>
</dbReference>
<dbReference type="KEGG" id="lamb:KBB96_06815"/>
<dbReference type="Pfam" id="PF01261">
    <property type="entry name" value="AP_endonuc_2"/>
    <property type="match status" value="1"/>
</dbReference>
<dbReference type="Proteomes" id="UP000676169">
    <property type="component" value="Chromosome"/>
</dbReference>
<dbReference type="RefSeq" id="WP_211633835.1">
    <property type="nucleotide sequence ID" value="NZ_CP073100.1"/>
</dbReference>
<dbReference type="SUPFAM" id="SSF51658">
    <property type="entry name" value="Xylose isomerase-like"/>
    <property type="match status" value="1"/>
</dbReference>
<gene>
    <name evidence="2" type="ORF">KBB96_06815</name>
</gene>
<evidence type="ECO:0000313" key="3">
    <source>
        <dbReference type="Proteomes" id="UP000676169"/>
    </source>
</evidence>